<reference evidence="1 2" key="1">
    <citation type="submission" date="2019-03" db="EMBL/GenBank/DDBJ databases">
        <title>Sequencing the genomes of 1000 actinobacteria strains.</title>
        <authorList>
            <person name="Klenk H.-P."/>
        </authorList>
    </citation>
    <scope>NUCLEOTIDE SEQUENCE [LARGE SCALE GENOMIC DNA]</scope>
    <source>
        <strain evidence="1 2">DSM 18936</strain>
    </source>
</reference>
<dbReference type="InterPro" id="IPR011042">
    <property type="entry name" value="6-blade_b-propeller_TolB-like"/>
</dbReference>
<dbReference type="AlphaFoldDB" id="A0A4R7HW69"/>
<comment type="caution">
    <text evidence="1">The sequence shown here is derived from an EMBL/GenBank/DDBJ whole genome shotgun (WGS) entry which is preliminary data.</text>
</comment>
<dbReference type="NCBIfam" id="NF012200">
    <property type="entry name" value="choice_anch_D"/>
    <property type="match status" value="2"/>
</dbReference>
<dbReference type="EMBL" id="SOAU01000001">
    <property type="protein sequence ID" value="TDT15155.1"/>
    <property type="molecule type" value="Genomic_DNA"/>
</dbReference>
<gene>
    <name evidence="1" type="ORF">BDK89_0717</name>
</gene>
<accession>A0A4R7HW69</accession>
<dbReference type="InterPro" id="IPR013783">
    <property type="entry name" value="Ig-like_fold"/>
</dbReference>
<proteinExistence type="predicted"/>
<evidence type="ECO:0000313" key="1">
    <source>
        <dbReference type="EMBL" id="TDT15155.1"/>
    </source>
</evidence>
<evidence type="ECO:0008006" key="3">
    <source>
        <dbReference type="Google" id="ProtNLM"/>
    </source>
</evidence>
<dbReference type="GO" id="GO:0005975">
    <property type="term" value="P:carbohydrate metabolic process"/>
    <property type="evidence" value="ECO:0007669"/>
    <property type="project" value="UniProtKB-ARBA"/>
</dbReference>
<sequence>MGVSLVAPAEVSAQDGVSMLVADVDDATRPSVSQDGRWVVFEGAVDGRRSVFRTDRNSGETVELSPVPSSVRAGDTVMPRLSSDGCVVVAITEIPYDLFRDDDQLERWDVYRLVVPECGGQPAGWELVSANSSGTAIDGVFTDAPPALSGSGAIVAYVRQLTGAPEGVGTIMVVDITVPVNEVGREEEVAGMPVETPNRAYLYQGARQPVLSENGRHLAFVADTTASAPLPGWAAGPVPGEAATSQVFVWDRSTLDRRNAVHLVSGRGGVPSATGASSPSMSEAGRFIAFVSDDRTLVPADLPPCTPDCPTQVYRFDRDTDANGVFDEAPRGEPLSIVSAVDAGDIAIGVPIAGDGSSWAPTVSADGSQVAFVTDATNLLPSRRGGGGRVSDGDLLVSEMELGTVRRVLDGADLTDVPGAHGNPAMSRTGQVVVFETAAVGPLSGQPTTELGARGIAAVEVTPRLSLAELDFGSTILNLESSELYVRVQNAGPASFEPTLVIVDAPFRVTGGTCAKGILVAAGTTCSVHVTFRPTAVRGYEGTLTVSGNGGNAPTVSSTVRGAAGEPILLAEPGGVDLDAGIIGGTGGRVAIDISNIAFFPTEVGRVFMAGAHPDDFVITEQSCLGRALNPGASCAVEIEFQPTDVGYRNALLVAVTGASQATAGGEYTAAFVGGYAGYEPTFEVTTDSVAVGAQLGIGLEGFPADTTVSIGFDDGSAPWAEVTTSDAGAALALLQTPTRIRAGVHRLVASAGESSIATVEVEFVAAPKRPTPGLPGFGMG</sequence>
<evidence type="ECO:0000313" key="2">
    <source>
        <dbReference type="Proteomes" id="UP000294558"/>
    </source>
</evidence>
<dbReference type="Gene3D" id="2.60.40.10">
    <property type="entry name" value="Immunoglobulins"/>
    <property type="match status" value="2"/>
</dbReference>
<name>A0A4R7HW69_9ACTN</name>
<dbReference type="Gene3D" id="2.120.10.30">
    <property type="entry name" value="TolB, C-terminal domain"/>
    <property type="match status" value="1"/>
</dbReference>
<dbReference type="SUPFAM" id="SSF69322">
    <property type="entry name" value="Tricorn protease domain 2"/>
    <property type="match status" value="1"/>
</dbReference>
<organism evidence="1 2">
    <name type="scientific">Ilumatobacter fluminis</name>
    <dbReference type="NCBI Taxonomy" id="467091"/>
    <lineage>
        <taxon>Bacteria</taxon>
        <taxon>Bacillati</taxon>
        <taxon>Actinomycetota</taxon>
        <taxon>Acidimicrobiia</taxon>
        <taxon>Acidimicrobiales</taxon>
        <taxon>Ilumatobacteraceae</taxon>
        <taxon>Ilumatobacter</taxon>
    </lineage>
</organism>
<protein>
    <recommendedName>
        <fullName evidence="3">WD40 repeat protein</fullName>
    </recommendedName>
</protein>
<keyword evidence="2" id="KW-1185">Reference proteome</keyword>
<dbReference type="Proteomes" id="UP000294558">
    <property type="component" value="Unassembled WGS sequence"/>
</dbReference>